<dbReference type="SMART" id="SM00525">
    <property type="entry name" value="FES"/>
    <property type="match status" value="1"/>
</dbReference>
<evidence type="ECO:0000256" key="10">
    <source>
        <dbReference type="SAM" id="MobiDB-lite"/>
    </source>
</evidence>
<comment type="cofactor">
    <cofactor evidence="1">
        <name>[4Fe-4S] cluster</name>
        <dbReference type="ChEBI" id="CHEBI:49883"/>
    </cofactor>
</comment>
<evidence type="ECO:0000256" key="4">
    <source>
        <dbReference type="ARBA" id="ARBA00022485"/>
    </source>
</evidence>
<feature type="compositionally biased region" description="Basic residues" evidence="10">
    <location>
        <begin position="694"/>
        <end position="703"/>
    </location>
</feature>
<dbReference type="SMART" id="SM00478">
    <property type="entry name" value="ENDO3c"/>
    <property type="match status" value="1"/>
</dbReference>
<comment type="caution">
    <text evidence="12">The sequence shown here is derived from an EMBL/GenBank/DDBJ whole genome shotgun (WGS) entry which is preliminary data.</text>
</comment>
<keyword evidence="8" id="KW-0238">DNA-binding</keyword>
<comment type="similarity">
    <text evidence="3">Belongs to the DNA glycosylase family. DEMETER subfamily.</text>
</comment>
<reference evidence="12 13" key="1">
    <citation type="journal article" date="2024" name="Plant Biotechnol. J.">
        <title>Dendrobium thyrsiflorum genome and its molecular insights into genes involved in important horticultural traits.</title>
        <authorList>
            <person name="Chen B."/>
            <person name="Wang J.Y."/>
            <person name="Zheng P.J."/>
            <person name="Li K.L."/>
            <person name="Liang Y.M."/>
            <person name="Chen X.F."/>
            <person name="Zhang C."/>
            <person name="Zhao X."/>
            <person name="He X."/>
            <person name="Zhang G.Q."/>
            <person name="Liu Z.J."/>
            <person name="Xu Q."/>
        </authorList>
    </citation>
    <scope>NUCLEOTIDE SEQUENCE [LARGE SCALE GENOMIC DNA]</scope>
    <source>
        <strain evidence="12">GZMU011</strain>
    </source>
</reference>
<keyword evidence="9" id="KW-0539">Nucleus</keyword>
<protein>
    <recommendedName>
        <fullName evidence="11">HhH-GPD domain-containing protein</fullName>
    </recommendedName>
</protein>
<dbReference type="InterPro" id="IPR028924">
    <property type="entry name" value="Perm-CXXC"/>
</dbReference>
<feature type="compositionally biased region" description="Basic and acidic residues" evidence="10">
    <location>
        <begin position="1375"/>
        <end position="1390"/>
    </location>
</feature>
<feature type="compositionally biased region" description="Low complexity" evidence="10">
    <location>
        <begin position="1331"/>
        <end position="1344"/>
    </location>
</feature>
<dbReference type="PANTHER" id="PTHR46213">
    <property type="entry name" value="TRANSCRIPTIONAL ACTIVATOR DEMETER"/>
    <property type="match status" value="1"/>
</dbReference>
<dbReference type="InterPro" id="IPR011257">
    <property type="entry name" value="DNA_glycosylase"/>
</dbReference>
<feature type="region of interest" description="Disordered" evidence="10">
    <location>
        <begin position="650"/>
        <end position="672"/>
    </location>
</feature>
<dbReference type="InterPro" id="IPR028925">
    <property type="entry name" value="RRM_DME"/>
</dbReference>
<dbReference type="InterPro" id="IPR003265">
    <property type="entry name" value="HhH-GPD_domain"/>
</dbReference>
<feature type="region of interest" description="Disordered" evidence="10">
    <location>
        <begin position="1365"/>
        <end position="1390"/>
    </location>
</feature>
<keyword evidence="6" id="KW-0408">Iron</keyword>
<dbReference type="GO" id="GO:0003677">
    <property type="term" value="F:DNA binding"/>
    <property type="evidence" value="ECO:0007669"/>
    <property type="project" value="UniProtKB-KW"/>
</dbReference>
<dbReference type="GO" id="GO:0051747">
    <property type="term" value="F:cytosine C-5 DNA demethylase activity"/>
    <property type="evidence" value="ECO:0007669"/>
    <property type="project" value="UniProtKB-ARBA"/>
</dbReference>
<feature type="compositionally biased region" description="Polar residues" evidence="10">
    <location>
        <begin position="715"/>
        <end position="731"/>
    </location>
</feature>
<evidence type="ECO:0000256" key="6">
    <source>
        <dbReference type="ARBA" id="ARBA00023004"/>
    </source>
</evidence>
<evidence type="ECO:0000256" key="2">
    <source>
        <dbReference type="ARBA" id="ARBA00004123"/>
    </source>
</evidence>
<dbReference type="Gene3D" id="1.10.340.30">
    <property type="entry name" value="Hypothetical protein, domain 2"/>
    <property type="match status" value="1"/>
</dbReference>
<dbReference type="InterPro" id="IPR044811">
    <property type="entry name" value="DME/ROS1"/>
</dbReference>
<feature type="region of interest" description="Disordered" evidence="10">
    <location>
        <begin position="1"/>
        <end position="26"/>
    </location>
</feature>
<feature type="compositionally biased region" description="Low complexity" evidence="10">
    <location>
        <begin position="485"/>
        <end position="498"/>
    </location>
</feature>
<keyword evidence="13" id="KW-1185">Reference proteome</keyword>
<comment type="subcellular location">
    <subcellularLocation>
        <location evidence="2">Nucleus</location>
    </subcellularLocation>
</comment>
<evidence type="ECO:0000313" key="13">
    <source>
        <dbReference type="Proteomes" id="UP001552299"/>
    </source>
</evidence>
<dbReference type="GO" id="GO:0005634">
    <property type="term" value="C:nucleus"/>
    <property type="evidence" value="ECO:0007669"/>
    <property type="project" value="UniProtKB-SubCell"/>
</dbReference>
<evidence type="ECO:0000256" key="7">
    <source>
        <dbReference type="ARBA" id="ARBA00023014"/>
    </source>
</evidence>
<proteinExistence type="inferred from homology"/>
<evidence type="ECO:0000256" key="8">
    <source>
        <dbReference type="ARBA" id="ARBA00023125"/>
    </source>
</evidence>
<feature type="region of interest" description="Disordered" evidence="10">
    <location>
        <begin position="298"/>
        <end position="351"/>
    </location>
</feature>
<feature type="compositionally biased region" description="Basic residues" evidence="10">
    <location>
        <begin position="311"/>
        <end position="321"/>
    </location>
</feature>
<dbReference type="EMBL" id="JANQDX010000010">
    <property type="protein sequence ID" value="KAL0917586.1"/>
    <property type="molecule type" value="Genomic_DNA"/>
</dbReference>
<feature type="region of interest" description="Disordered" evidence="10">
    <location>
        <begin position="1323"/>
        <end position="1344"/>
    </location>
</feature>
<dbReference type="Gene3D" id="1.10.1670.10">
    <property type="entry name" value="Helix-hairpin-Helix base-excision DNA repair enzymes (C-terminal)"/>
    <property type="match status" value="1"/>
</dbReference>
<dbReference type="Proteomes" id="UP001552299">
    <property type="component" value="Unassembled WGS sequence"/>
</dbReference>
<dbReference type="GO" id="GO:0046872">
    <property type="term" value="F:metal ion binding"/>
    <property type="evidence" value="ECO:0007669"/>
    <property type="project" value="UniProtKB-KW"/>
</dbReference>
<evidence type="ECO:0000256" key="1">
    <source>
        <dbReference type="ARBA" id="ARBA00001966"/>
    </source>
</evidence>
<dbReference type="Pfam" id="PF15629">
    <property type="entry name" value="Perm-CXXC"/>
    <property type="match status" value="1"/>
</dbReference>
<evidence type="ECO:0000256" key="5">
    <source>
        <dbReference type="ARBA" id="ARBA00022723"/>
    </source>
</evidence>
<evidence type="ECO:0000256" key="3">
    <source>
        <dbReference type="ARBA" id="ARBA00005646"/>
    </source>
</evidence>
<keyword evidence="7" id="KW-0411">Iron-sulfur</keyword>
<gene>
    <name evidence="12" type="ORF">M5K25_012659</name>
</gene>
<dbReference type="CDD" id="cd00056">
    <property type="entry name" value="ENDO3c"/>
    <property type="match status" value="1"/>
</dbReference>
<feature type="region of interest" description="Disordered" evidence="10">
    <location>
        <begin position="691"/>
        <end position="732"/>
    </location>
</feature>
<name>A0ABD0V4K2_DENTH</name>
<dbReference type="PANTHER" id="PTHR46213:SF13">
    <property type="entry name" value="DEMETER-LIKE PROTEIN 2-RELATED"/>
    <property type="match status" value="1"/>
</dbReference>
<keyword evidence="5" id="KW-0479">Metal-binding</keyword>
<dbReference type="Pfam" id="PF15628">
    <property type="entry name" value="RRM_DME"/>
    <property type="match status" value="1"/>
</dbReference>
<dbReference type="InterPro" id="IPR003651">
    <property type="entry name" value="Endonuclease3_FeS-loop_motif"/>
</dbReference>
<evidence type="ECO:0000259" key="11">
    <source>
        <dbReference type="SMART" id="SM00478"/>
    </source>
</evidence>
<feature type="domain" description="HhH-GPD" evidence="11">
    <location>
        <begin position="1409"/>
        <end position="1551"/>
    </location>
</feature>
<evidence type="ECO:0000313" key="12">
    <source>
        <dbReference type="EMBL" id="KAL0917586.1"/>
    </source>
</evidence>
<dbReference type="GO" id="GO:0051539">
    <property type="term" value="F:4 iron, 4 sulfur cluster binding"/>
    <property type="evidence" value="ECO:0007669"/>
    <property type="project" value="UniProtKB-KW"/>
</dbReference>
<organism evidence="12 13">
    <name type="scientific">Dendrobium thyrsiflorum</name>
    <name type="common">Pinecone-like raceme dendrobium</name>
    <name type="synonym">Orchid</name>
    <dbReference type="NCBI Taxonomy" id="117978"/>
    <lineage>
        <taxon>Eukaryota</taxon>
        <taxon>Viridiplantae</taxon>
        <taxon>Streptophyta</taxon>
        <taxon>Embryophyta</taxon>
        <taxon>Tracheophyta</taxon>
        <taxon>Spermatophyta</taxon>
        <taxon>Magnoliopsida</taxon>
        <taxon>Liliopsida</taxon>
        <taxon>Asparagales</taxon>
        <taxon>Orchidaceae</taxon>
        <taxon>Epidendroideae</taxon>
        <taxon>Malaxideae</taxon>
        <taxon>Dendrobiinae</taxon>
        <taxon>Dendrobium</taxon>
    </lineage>
</organism>
<dbReference type="SUPFAM" id="SSF48150">
    <property type="entry name" value="DNA-glycosylase"/>
    <property type="match status" value="1"/>
</dbReference>
<evidence type="ECO:0000256" key="9">
    <source>
        <dbReference type="ARBA" id="ARBA00023242"/>
    </source>
</evidence>
<accession>A0ABD0V4K2</accession>
<sequence>MDFSGGPPQKQHQDIRIQDLWSPATPVKSIPTRRQLVSSPSYSQRNQVAEPSWLDPLSRAQASTPPWELSFQNGVYSTPGLPGHLQDLNGSQAVPQASANRSTIGNVMPHSASISSGNAVLMNRWSPKLSKIPPLTPFLAKNGNCQVMPASSNQLLLHGKVLLPQGCFNRSSNWAGQKAQYGSTVTRLPNLNSFPEPTISFAGTGAMPGLLNHINPEIYSQRMQYKQQSMEVIDLVNNHAREETLLMKEMPADVSVSNLMATAEFDCFQNPDCIKDLAVLSDEISYPLTGMEKSLVQRENESIDLDDASKQKPKRKKHRPKVIIEGKPATTPKPGTPKPKTPKAARNKENALGKRKYTKRKNVATPCLDANALGEIVDAESQSGSMSVRRSLNFDLDESQTVDKFPFLLTMFMQNLEKYEQETCEDSNLASSSFKETVDSTGVQGPIVENSLSGIVYDLRSSTSEPQNEYLKILQTLPSTTVSQNEGASNNNVNSNGVFDTPPNGKKRKYCLTDEASGLAKKNLMHSYDGGYLSSKNHDVERQGSSLLDIKKRMRMENERNRSTCNPSPRLTYTPSTGWKTVQESNNSQALTFTDTAKLIVQEKLQTLERVLLREKADVNTHNYPVISNDLSSLNGLMVYNRNSTPVKASLQKNNGIRQPSTPDKPSVYSNSQESKICGTLVQFETSEDVNKPVKVKGRRGRKKKEENPPINPCISASSTGAAQGPTTSTHLHGKNLHSEFISFSHQDTSNYKASMNSSIPSLSPQMDSMDYIVQKLRRLSINGDHEAQHAIVPYIGNGGVMVPYEGTFELAKRRRPRAKVDLDPETNRVWKLLMGIEGEGNDGTNVDKETWWKEERKVFQGRVDSFIARMHLVQGDRRFSQWKGSVVDSVIGVFLTQNVSDHLSSSAFMALAAKFPIRFGGNSRGSNEEKVNTPRENQIECITSLADTHNLQRNILDHDFYSQASLEINATENDGKKENSNSNETFGSGTGSNSVVFYAGKILESHETELSCGQESPNSGSNTAVTVAGSINSVEIEDRRLVEEVVSSQNSRVSSQNSMGCQILSSDHITSSTMLNIETDDLLIGSLNNGFGHSSFTELLQIAESDKFPEFYSHGSMPSANSQLIHTIGDKLSVLDHMDNSKGTCQPYQADFTLHHTLFGLSEMLPEAEFLYSRNPSNLTILENNANTSNEEIRYSLQSKSCEIVRGNKFEVNNLECRRPAVENLAASGSLNKILLAPGSASAIDSYVPIRIPSAEQSTFLETEVGFNQQYFSHKKLEERTDASSYIENSHGFSNIQAPDMAKSKQKDRHSTLKAEISQEAIRVPSQMENNTNPKTSSTSNNKVQNKLDVGQTVGSIMRDEAYKFQNVSSKTPKQGEKARKRRAESEKKTFDWDSLRKEVFRNKPAEERSSDAMDSLDWEAVRCADVSEIAETIRERGMNNMLAERIKDFLNRLVREHGSIDLEWLRDVPPDKSKDFLLSIRGLGLKSAECVRLLTLHHLAFPVDTNVGRICVRLGWVPLQPLPESLQLHLLELYPVLETIQKYLWPRLCKLDQRTLYELHYQMITFGKVFCTKSKPNCNACPMRGECRHFASAFASARLALPAPEDKSIVNSSYPIASEHGMAPGFIPSSIPQLECSPVSQELTIRKNSEPIIEEPATPEPECPETLESEIEDAFFEDPDEIPTIKLNFEKFTQNLQNYMQENMELQTADMSNALVALNPEAASIPMPKLKNISRLRTEHHVYEIPDSHPLLEGLDQREPDDPCPYLLAIWTPGETAQSTEAPKACCDSQDTGQLCDRSTCFACNSIRESQAHKVRGTLLIPCRTAMRGSFPLNGTYFQVNEVFADHHTSRNPIDIPRDWIWNLPRRTVCFGTSIPTIFRGLTTEGIQQCFWRGFVCVRGFDRVTRAPKPLYARLHFPASKAPKNSKERLAAAAAAAAAVAADESANETSDLTGIHH</sequence>
<keyword evidence="4" id="KW-0004">4Fe-4S</keyword>
<dbReference type="InterPro" id="IPR023170">
    <property type="entry name" value="HhH_base_excis_C"/>
</dbReference>
<dbReference type="FunFam" id="1.10.1670.10:FF:000004">
    <property type="entry name" value="DNA glycosylase/AP lyase ROS1"/>
    <property type="match status" value="1"/>
</dbReference>
<feature type="region of interest" description="Disordered" evidence="10">
    <location>
        <begin position="482"/>
        <end position="502"/>
    </location>
</feature>